<protein>
    <submittedName>
        <fullName evidence="1">Uncharacterized protein</fullName>
    </submittedName>
</protein>
<evidence type="ECO:0000313" key="1">
    <source>
        <dbReference type="EMBL" id="BAX96137.1"/>
    </source>
</evidence>
<dbReference type="Proteomes" id="UP000217954">
    <property type="component" value="Chromosome"/>
</dbReference>
<gene>
    <name evidence="1" type="ORF">MSTE_00802</name>
</gene>
<sequence length="60" mass="6749">MNQESYCTHGTVNALIWVFRYQTPIGARIFQADPTHSSLPSAKNWCFHTGSAAFTSSTRR</sequence>
<organism evidence="1 2">
    <name type="scientific">[Mycobacterium] stephanolepidis</name>
    <dbReference type="NCBI Taxonomy" id="1520670"/>
    <lineage>
        <taxon>Bacteria</taxon>
        <taxon>Bacillati</taxon>
        <taxon>Actinomycetota</taxon>
        <taxon>Actinomycetes</taxon>
        <taxon>Mycobacteriales</taxon>
        <taxon>Mycobacteriaceae</taxon>
        <taxon>Mycobacteroides</taxon>
    </lineage>
</organism>
<name>A0A1Z4ET64_9MYCO</name>
<reference evidence="2" key="1">
    <citation type="journal article" date="2017" name="Genome Announc.">
        <title>Complete Genome Sequence of Mycobacterium stephanolepidis.</title>
        <authorList>
            <person name="Fukano H."/>
            <person name="Yoshida M."/>
            <person name="Katayama Y."/>
            <person name="Omatsu T."/>
            <person name="Mizutani T."/>
            <person name="Kurata O."/>
            <person name="Wada S."/>
            <person name="Hoshino Y."/>
        </authorList>
    </citation>
    <scope>NUCLEOTIDE SEQUENCE [LARGE SCALE GENOMIC DNA]</scope>
    <source>
        <strain evidence="2">NJB0901</strain>
    </source>
</reference>
<proteinExistence type="predicted"/>
<reference evidence="1 2" key="2">
    <citation type="journal article" date="2017" name="Int. J. Syst. Evol. Microbiol.">
        <title>Mycobacterium stephanolepidis sp. nov., a rapidly growing species related to Mycobacterium chelonae, isolated from marine teleost fish, Stephanolepis cirrhifer.</title>
        <authorList>
            <person name="Fukano H."/>
            <person name="Wada S."/>
            <person name="Kurata O."/>
            <person name="Katayama K."/>
            <person name="Fujiwara N."/>
            <person name="Hoshino Y."/>
        </authorList>
    </citation>
    <scope>NUCLEOTIDE SEQUENCE [LARGE SCALE GENOMIC DNA]</scope>
    <source>
        <strain evidence="1 2">NJB0901</strain>
    </source>
</reference>
<accession>A0A1Z4ET64</accession>
<dbReference type="KEGG" id="mste:MSTE_00802"/>
<dbReference type="AlphaFoldDB" id="A0A1Z4ET64"/>
<dbReference type="EMBL" id="AP018165">
    <property type="protein sequence ID" value="BAX96137.1"/>
    <property type="molecule type" value="Genomic_DNA"/>
</dbReference>
<evidence type="ECO:0000313" key="2">
    <source>
        <dbReference type="Proteomes" id="UP000217954"/>
    </source>
</evidence>
<keyword evidence="2" id="KW-1185">Reference proteome</keyword>